<reference evidence="3" key="1">
    <citation type="journal article" date="2013" name="J. Plant Res.">
        <title>Effect of fungi and light on seed germination of three Opuntia species from semiarid lands of central Mexico.</title>
        <authorList>
            <person name="Delgado-Sanchez P."/>
            <person name="Jimenez-Bremont J.F."/>
            <person name="Guerrero-Gonzalez Mde L."/>
            <person name="Flores J."/>
        </authorList>
    </citation>
    <scope>NUCLEOTIDE SEQUENCE</scope>
    <source>
        <tissue evidence="3">Cladode</tissue>
    </source>
</reference>
<evidence type="ECO:0000259" key="2">
    <source>
        <dbReference type="Pfam" id="PF22936"/>
    </source>
</evidence>
<name>A0A7C9CXZ8_OPUST</name>
<dbReference type="InterPro" id="IPR054722">
    <property type="entry name" value="PolX-like_BBD"/>
</dbReference>
<dbReference type="PANTHER" id="PTHR34222:SF97">
    <property type="entry name" value="CATALYTIC REGION, PUTATIVE-RELATED"/>
    <property type="match status" value="1"/>
</dbReference>
<feature type="domain" description="Retrovirus-related Pol polyprotein from transposon TNT 1-94-like beta-barrel" evidence="2">
    <location>
        <begin position="166"/>
        <end position="244"/>
    </location>
</feature>
<accession>A0A7C9CXZ8</accession>
<feature type="compositionally biased region" description="Polar residues" evidence="1">
    <location>
        <begin position="93"/>
        <end position="102"/>
    </location>
</feature>
<dbReference type="AlphaFoldDB" id="A0A7C9CXZ8"/>
<proteinExistence type="predicted"/>
<dbReference type="Pfam" id="PF22936">
    <property type="entry name" value="Pol_BBD"/>
    <property type="match status" value="1"/>
</dbReference>
<reference evidence="3" key="2">
    <citation type="submission" date="2020-07" db="EMBL/GenBank/DDBJ databases">
        <authorList>
            <person name="Vera ALvarez R."/>
            <person name="Arias-Moreno D.M."/>
            <person name="Jimenez-Jacinto V."/>
            <person name="Jimenez-Bremont J.F."/>
            <person name="Swaminathan K."/>
            <person name="Moose S.P."/>
            <person name="Guerrero-Gonzalez M.L."/>
            <person name="Marino-Ramirez L."/>
            <person name="Landsman D."/>
            <person name="Rodriguez-Kessler M."/>
            <person name="Delgado-Sanchez P."/>
        </authorList>
    </citation>
    <scope>NUCLEOTIDE SEQUENCE</scope>
    <source>
        <tissue evidence="3">Cladode</tissue>
    </source>
</reference>
<dbReference type="EMBL" id="GISG01045105">
    <property type="protein sequence ID" value="MBA4623809.1"/>
    <property type="molecule type" value="Transcribed_RNA"/>
</dbReference>
<evidence type="ECO:0000313" key="3">
    <source>
        <dbReference type="EMBL" id="MBA4623809.1"/>
    </source>
</evidence>
<organism evidence="3">
    <name type="scientific">Opuntia streptacantha</name>
    <name type="common">Prickly pear cactus</name>
    <name type="synonym">Opuntia cardona</name>
    <dbReference type="NCBI Taxonomy" id="393608"/>
    <lineage>
        <taxon>Eukaryota</taxon>
        <taxon>Viridiplantae</taxon>
        <taxon>Streptophyta</taxon>
        <taxon>Embryophyta</taxon>
        <taxon>Tracheophyta</taxon>
        <taxon>Spermatophyta</taxon>
        <taxon>Magnoliopsida</taxon>
        <taxon>eudicotyledons</taxon>
        <taxon>Gunneridae</taxon>
        <taxon>Pentapetalae</taxon>
        <taxon>Caryophyllales</taxon>
        <taxon>Cactineae</taxon>
        <taxon>Cactaceae</taxon>
        <taxon>Opuntioideae</taxon>
        <taxon>Opuntia</taxon>
    </lineage>
</organism>
<dbReference type="PANTHER" id="PTHR34222">
    <property type="entry name" value="GAG_PRE-INTEGRS DOMAIN-CONTAINING PROTEIN"/>
    <property type="match status" value="1"/>
</dbReference>
<evidence type="ECO:0000256" key="1">
    <source>
        <dbReference type="SAM" id="MobiDB-lite"/>
    </source>
</evidence>
<protein>
    <recommendedName>
        <fullName evidence="2">Retrovirus-related Pol polyprotein from transposon TNT 1-94-like beta-barrel domain-containing protein</fullName>
    </recommendedName>
</protein>
<feature type="compositionally biased region" description="Polar residues" evidence="1">
    <location>
        <begin position="71"/>
        <end position="84"/>
    </location>
</feature>
<sequence length="299" mass="33164">MLQQEELQRQVLGNVSLDASALMSKNVTENRCTVCNNKGHTKEKCWQVIGYPNWHPRSKRNPQKKGGAARQNPQPHSAPGSQQAYGGRMRPSGQKNANQAETVESPVPGLTSYQIEQLLQLLPNSSSSHSPSTPSQVEDTDEELDYNFAGTATAICLHAEQKEVDWVIDTGATDHMTSVSTRLFTVTHKQTSLPNYYIKLPNGSQAPVTQIGDIQLCNGLTLKSTMVVPDFKYNLLSVNKLCKDNHCVAIFHPEICLLQDCATQQLKGIGEPRGGLYYLVNTPVAQVSPQLQRYRCCRW</sequence>
<feature type="region of interest" description="Disordered" evidence="1">
    <location>
        <begin position="52"/>
        <end position="102"/>
    </location>
</feature>